<dbReference type="GO" id="GO:0005802">
    <property type="term" value="C:trans-Golgi network"/>
    <property type="evidence" value="ECO:0007669"/>
    <property type="project" value="TreeGrafter"/>
</dbReference>
<dbReference type="Pfam" id="PF02157">
    <property type="entry name" value="Man-6-P_recep"/>
    <property type="match status" value="1"/>
</dbReference>
<dbReference type="Gene3D" id="2.70.130.10">
    <property type="entry name" value="Mannose-6-phosphate receptor binding domain"/>
    <property type="match status" value="1"/>
</dbReference>
<organism evidence="12 13">
    <name type="scientific">Merluccius polli</name>
    <name type="common">Benguela hake</name>
    <name type="synonym">Merluccius cadenati</name>
    <dbReference type="NCBI Taxonomy" id="89951"/>
    <lineage>
        <taxon>Eukaryota</taxon>
        <taxon>Metazoa</taxon>
        <taxon>Chordata</taxon>
        <taxon>Craniata</taxon>
        <taxon>Vertebrata</taxon>
        <taxon>Euteleostomi</taxon>
        <taxon>Actinopterygii</taxon>
        <taxon>Neopterygii</taxon>
        <taxon>Teleostei</taxon>
        <taxon>Neoteleostei</taxon>
        <taxon>Acanthomorphata</taxon>
        <taxon>Zeiogadaria</taxon>
        <taxon>Gadariae</taxon>
        <taxon>Gadiformes</taxon>
        <taxon>Gadoidei</taxon>
        <taxon>Merlucciidae</taxon>
        <taxon>Merluccius</taxon>
    </lineage>
</organism>
<accession>A0AA47P1X3</accession>
<keyword evidence="12" id="KW-0675">Receptor</keyword>
<keyword evidence="8" id="KW-0325">Glycoprotein</keyword>
<evidence type="ECO:0000256" key="2">
    <source>
        <dbReference type="ARBA" id="ARBA00022448"/>
    </source>
</evidence>
<dbReference type="SUPFAM" id="SSF50911">
    <property type="entry name" value="Mannose 6-phosphate receptor domain"/>
    <property type="match status" value="1"/>
</dbReference>
<evidence type="ECO:0000256" key="8">
    <source>
        <dbReference type="ARBA" id="ARBA00023180"/>
    </source>
</evidence>
<gene>
    <name evidence="12" type="primary">M6pr</name>
    <name evidence="12" type="ORF">N1851_013098</name>
</gene>
<evidence type="ECO:0000256" key="3">
    <source>
        <dbReference type="ARBA" id="ARBA00022692"/>
    </source>
</evidence>
<comment type="caution">
    <text evidence="12">The sequence shown here is derived from an EMBL/GenBank/DDBJ whole genome shotgun (WGS) entry which is preliminary data.</text>
</comment>
<dbReference type="InterPro" id="IPR044865">
    <property type="entry name" value="MRH_dom"/>
</dbReference>
<dbReference type="InterPro" id="IPR000296">
    <property type="entry name" value="Man-6-P_rcpt_cation_dep"/>
</dbReference>
<evidence type="ECO:0000259" key="11">
    <source>
        <dbReference type="PROSITE" id="PS51914"/>
    </source>
</evidence>
<comment type="subcellular location">
    <subcellularLocation>
        <location evidence="1">Endomembrane system</location>
    </subcellularLocation>
</comment>
<dbReference type="GO" id="GO:0006622">
    <property type="term" value="P:protein targeting to lysosome"/>
    <property type="evidence" value="ECO:0007669"/>
    <property type="project" value="InterPro"/>
</dbReference>
<dbReference type="InterPro" id="IPR009011">
    <property type="entry name" value="Man6P_isomerase_rcpt-bd_dom_sf"/>
</dbReference>
<dbReference type="PANTHER" id="PTHR15071">
    <property type="entry name" value="MANNOSE-6-PHOSPHATE RECEPTOR FAMILY MEMBER"/>
    <property type="match status" value="1"/>
</dbReference>
<evidence type="ECO:0000256" key="9">
    <source>
        <dbReference type="SAM" id="MobiDB-lite"/>
    </source>
</evidence>
<feature type="transmembrane region" description="Helical" evidence="10">
    <location>
        <begin position="210"/>
        <end position="231"/>
    </location>
</feature>
<keyword evidence="13" id="KW-1185">Reference proteome</keyword>
<protein>
    <submittedName>
        <fullName evidence="12">Cation-dependent mannose-6-phosphate receptor</fullName>
    </submittedName>
</protein>
<dbReference type="PANTHER" id="PTHR15071:SF29">
    <property type="entry name" value="CATION-DEPENDENT MANNOSE-6-PHOSPHATE RECEPTOR"/>
    <property type="match status" value="1"/>
</dbReference>
<reference evidence="12" key="1">
    <citation type="journal article" date="2023" name="Front. Mar. Sci.">
        <title>A new Merluccius polli reference genome to investigate the effects of global change in West African waters.</title>
        <authorList>
            <person name="Mateo J.L."/>
            <person name="Blanco-Fernandez C."/>
            <person name="Garcia-Vazquez E."/>
            <person name="Machado-Schiaffino G."/>
        </authorList>
    </citation>
    <scope>NUCLEOTIDE SEQUENCE</scope>
    <source>
        <strain evidence="12">C29</strain>
        <tissue evidence="12">Fin</tissue>
    </source>
</reference>
<dbReference type="GO" id="GO:0019904">
    <property type="term" value="F:protein domain specific binding"/>
    <property type="evidence" value="ECO:0007669"/>
    <property type="project" value="InterPro"/>
</dbReference>
<dbReference type="AlphaFoldDB" id="A0AA47P1X3"/>
<keyword evidence="7" id="KW-1015">Disulfide bond</keyword>
<evidence type="ECO:0000256" key="1">
    <source>
        <dbReference type="ARBA" id="ARBA00004308"/>
    </source>
</evidence>
<name>A0AA47P1X3_MERPO</name>
<evidence type="ECO:0000256" key="6">
    <source>
        <dbReference type="ARBA" id="ARBA00023136"/>
    </source>
</evidence>
<keyword evidence="3 10" id="KW-0812">Transmembrane</keyword>
<dbReference type="PRINTS" id="PR00715">
    <property type="entry name" value="MAN6PRECEPTR"/>
</dbReference>
<proteinExistence type="predicted"/>
<evidence type="ECO:0000256" key="5">
    <source>
        <dbReference type="ARBA" id="ARBA00022989"/>
    </source>
</evidence>
<evidence type="ECO:0000313" key="13">
    <source>
        <dbReference type="Proteomes" id="UP001174136"/>
    </source>
</evidence>
<dbReference type="Proteomes" id="UP001174136">
    <property type="component" value="Unassembled WGS sequence"/>
</dbReference>
<evidence type="ECO:0000313" key="12">
    <source>
        <dbReference type="EMBL" id="KAK0147436.1"/>
    </source>
</evidence>
<keyword evidence="2" id="KW-0813">Transport</keyword>
<keyword evidence="5 10" id="KW-1133">Transmembrane helix</keyword>
<dbReference type="EMBL" id="JAOPHQ010002304">
    <property type="protein sequence ID" value="KAK0147436.1"/>
    <property type="molecule type" value="Genomic_DNA"/>
</dbReference>
<feature type="domain" description="MRH" evidence="11">
    <location>
        <begin position="60"/>
        <end position="202"/>
    </location>
</feature>
<sequence length="306" mass="33679">MSCCSSWLLSGGTGSGPPGFSVLGCYTKVSWGPHTVPVLIWTVAASLVLGGEVSATNNTRNCKLLSESVSERSILSRLEPLTQKNFTVDMKVGEKTYTYVFQLCGDADGVQGAGVVQTEKGLKKQTIVGRYNSTTAIGGSDWVMLIYSNGEPYDSHEMRRAIVIISCDKKMDTDKLTGVQIDQDRQSDCYMFKLNSSTLCPVVQSHISTGTILIIIGFCLLAVYLIGGFLYQRLVVGAKGMEQFPNYAFWVEFGNLTAVQSCSFQDGCDFVCRSRQREEAPTYRGVATEPMDEEEQEERDDHLLPM</sequence>
<dbReference type="GO" id="GO:0005768">
    <property type="term" value="C:endosome"/>
    <property type="evidence" value="ECO:0007669"/>
    <property type="project" value="InterPro"/>
</dbReference>
<evidence type="ECO:0000256" key="7">
    <source>
        <dbReference type="ARBA" id="ARBA00023157"/>
    </source>
</evidence>
<evidence type="ECO:0000256" key="10">
    <source>
        <dbReference type="SAM" id="Phobius"/>
    </source>
</evidence>
<dbReference type="InterPro" id="IPR028927">
    <property type="entry name" value="Man-6-P_rcpt"/>
</dbReference>
<keyword evidence="6 10" id="KW-0472">Membrane</keyword>
<dbReference type="PROSITE" id="PS51914">
    <property type="entry name" value="MRH"/>
    <property type="match status" value="1"/>
</dbReference>
<evidence type="ECO:0000256" key="4">
    <source>
        <dbReference type="ARBA" id="ARBA00022729"/>
    </source>
</evidence>
<feature type="region of interest" description="Disordered" evidence="9">
    <location>
        <begin position="282"/>
        <end position="306"/>
    </location>
</feature>
<keyword evidence="4" id="KW-0732">Signal</keyword>